<keyword evidence="4" id="KW-0547">Nucleotide-binding</keyword>
<comment type="caution">
    <text evidence="7">The sequence shown here is derived from an EMBL/GenBank/DDBJ whole genome shotgun (WGS) entry which is preliminary data.</text>
</comment>
<comment type="subcellular location">
    <subcellularLocation>
        <location evidence="1">Cell inner membrane</location>
        <topology evidence="1">Peripheral membrane protein</topology>
    </subcellularLocation>
</comment>
<dbReference type="InterPro" id="IPR015855">
    <property type="entry name" value="ABC_transpr_MalK-like"/>
</dbReference>
<dbReference type="InterPro" id="IPR012340">
    <property type="entry name" value="NA-bd_OB-fold"/>
</dbReference>
<proteinExistence type="inferred from homology"/>
<dbReference type="AlphaFoldDB" id="A0A7X5J8D2"/>
<comment type="similarity">
    <text evidence="2">Belongs to the ABC transporter superfamily.</text>
</comment>
<dbReference type="GO" id="GO:0016887">
    <property type="term" value="F:ATP hydrolysis activity"/>
    <property type="evidence" value="ECO:0007669"/>
    <property type="project" value="InterPro"/>
</dbReference>
<dbReference type="InterPro" id="IPR047641">
    <property type="entry name" value="ABC_transpr_MalK/UgpC-like"/>
</dbReference>
<keyword evidence="8" id="KW-1185">Reference proteome</keyword>
<dbReference type="Gene3D" id="3.40.50.300">
    <property type="entry name" value="P-loop containing nucleotide triphosphate hydrolases"/>
    <property type="match status" value="1"/>
</dbReference>
<dbReference type="PANTHER" id="PTHR43875">
    <property type="entry name" value="MALTODEXTRIN IMPORT ATP-BINDING PROTEIN MSMX"/>
    <property type="match status" value="1"/>
</dbReference>
<dbReference type="InterPro" id="IPR027417">
    <property type="entry name" value="P-loop_NTPase"/>
</dbReference>
<reference evidence="8" key="1">
    <citation type="submission" date="2020-01" db="EMBL/GenBank/DDBJ databases">
        <authorList>
            <person name="Fang Y."/>
            <person name="Sun R."/>
            <person name="Nie L."/>
            <person name="He J."/>
            <person name="Hao L."/>
            <person name="Wang L."/>
            <person name="Su S."/>
            <person name="Lv E."/>
            <person name="Zhang Z."/>
            <person name="Xie R."/>
            <person name="Liu H."/>
        </authorList>
    </citation>
    <scope>NUCLEOTIDE SEQUENCE [LARGE SCALE GENOMIC DNA]</scope>
    <source>
        <strain evidence="8">XCT-53</strain>
    </source>
</reference>
<dbReference type="Gene3D" id="2.40.50.140">
    <property type="entry name" value="Nucleic acid-binding proteins"/>
    <property type="match status" value="1"/>
</dbReference>
<dbReference type="InterPro" id="IPR008995">
    <property type="entry name" value="Mo/tungstate-bd_C_term_dom"/>
</dbReference>
<dbReference type="SUPFAM" id="SSF52540">
    <property type="entry name" value="P-loop containing nucleoside triphosphate hydrolases"/>
    <property type="match status" value="1"/>
</dbReference>
<evidence type="ECO:0000259" key="6">
    <source>
        <dbReference type="PROSITE" id="PS50893"/>
    </source>
</evidence>
<name>A0A7X5J8D2_9HYPH</name>
<dbReference type="GO" id="GO:0005524">
    <property type="term" value="F:ATP binding"/>
    <property type="evidence" value="ECO:0007669"/>
    <property type="project" value="UniProtKB-KW"/>
</dbReference>
<sequence>MNRISLRGIRKSYPGGPVVLDDISLDIGAGEFVVIVGPSGCGKSTLLRLIAGLERCEAGDIVLNGRRANDVAPQDRDIAMIFQNYALYPHMSVRENIAFGLELRGMARAERNRRAEEVAALLQLTPWLDRKPGALSGGQRQRVAMGRAMARQSSIFLMDEPLSNLDSALRVAMRAEIRELHQTLGATTILVTHDQTEALSLADRVAVLKDGVLQQFDTPAAIYDRPQNRFVAGFLGTPAMNFVQASALAEAEAIGGSTVTVGLRPDTLTLHRAQPVGPALPARIMVREMAGAELVLHCDTPAGRLTLVTPRHALPEAEATGGAPVWIGYDLDRALLFETPTGRRIDRPVPAA</sequence>
<dbReference type="RefSeq" id="WP_161708427.1">
    <property type="nucleotide sequence ID" value="NZ_JAABLQ010000001.1"/>
</dbReference>
<dbReference type="SMART" id="SM00382">
    <property type="entry name" value="AAA"/>
    <property type="match status" value="1"/>
</dbReference>
<accession>A0A7X5J8D2</accession>
<keyword evidence="3" id="KW-0813">Transport</keyword>
<evidence type="ECO:0000313" key="7">
    <source>
        <dbReference type="EMBL" id="NBN78407.1"/>
    </source>
</evidence>
<evidence type="ECO:0000256" key="4">
    <source>
        <dbReference type="ARBA" id="ARBA00022741"/>
    </source>
</evidence>
<evidence type="ECO:0000256" key="1">
    <source>
        <dbReference type="ARBA" id="ARBA00004417"/>
    </source>
</evidence>
<dbReference type="GO" id="GO:0008643">
    <property type="term" value="P:carbohydrate transport"/>
    <property type="evidence" value="ECO:0007669"/>
    <property type="project" value="InterPro"/>
</dbReference>
<dbReference type="Pfam" id="PF08402">
    <property type="entry name" value="TOBE_2"/>
    <property type="match status" value="1"/>
</dbReference>
<evidence type="ECO:0000313" key="8">
    <source>
        <dbReference type="Proteomes" id="UP000586722"/>
    </source>
</evidence>
<dbReference type="InterPro" id="IPR017871">
    <property type="entry name" value="ABC_transporter-like_CS"/>
</dbReference>
<dbReference type="InterPro" id="IPR013611">
    <property type="entry name" value="Transp-assoc_OB_typ2"/>
</dbReference>
<dbReference type="EMBL" id="JAABLQ010000001">
    <property type="protein sequence ID" value="NBN78407.1"/>
    <property type="molecule type" value="Genomic_DNA"/>
</dbReference>
<evidence type="ECO:0000256" key="5">
    <source>
        <dbReference type="ARBA" id="ARBA00022840"/>
    </source>
</evidence>
<dbReference type="PROSITE" id="PS00211">
    <property type="entry name" value="ABC_TRANSPORTER_1"/>
    <property type="match status" value="1"/>
</dbReference>
<dbReference type="FunFam" id="3.40.50.300:FF:000042">
    <property type="entry name" value="Maltose/maltodextrin ABC transporter, ATP-binding protein"/>
    <property type="match status" value="1"/>
</dbReference>
<keyword evidence="5 7" id="KW-0067">ATP-binding</keyword>
<dbReference type="Proteomes" id="UP000586722">
    <property type="component" value="Unassembled WGS sequence"/>
</dbReference>
<organism evidence="7 8">
    <name type="scientific">Pannonibacter tanglangensis</name>
    <dbReference type="NCBI Taxonomy" id="2750084"/>
    <lineage>
        <taxon>Bacteria</taxon>
        <taxon>Pseudomonadati</taxon>
        <taxon>Pseudomonadota</taxon>
        <taxon>Alphaproteobacteria</taxon>
        <taxon>Hyphomicrobiales</taxon>
        <taxon>Stappiaceae</taxon>
        <taxon>Pannonibacter</taxon>
    </lineage>
</organism>
<dbReference type="GO" id="GO:0055052">
    <property type="term" value="C:ATP-binding cassette (ABC) transporter complex, substrate-binding subunit-containing"/>
    <property type="evidence" value="ECO:0007669"/>
    <property type="project" value="TreeGrafter"/>
</dbReference>
<dbReference type="PROSITE" id="PS50893">
    <property type="entry name" value="ABC_TRANSPORTER_2"/>
    <property type="match status" value="1"/>
</dbReference>
<evidence type="ECO:0000256" key="3">
    <source>
        <dbReference type="ARBA" id="ARBA00022448"/>
    </source>
</evidence>
<dbReference type="GO" id="GO:0140359">
    <property type="term" value="F:ABC-type transporter activity"/>
    <property type="evidence" value="ECO:0007669"/>
    <property type="project" value="InterPro"/>
</dbReference>
<dbReference type="CDD" id="cd03301">
    <property type="entry name" value="ABC_MalK_N"/>
    <property type="match status" value="1"/>
</dbReference>
<dbReference type="SUPFAM" id="SSF50331">
    <property type="entry name" value="MOP-like"/>
    <property type="match status" value="1"/>
</dbReference>
<dbReference type="InterPro" id="IPR003439">
    <property type="entry name" value="ABC_transporter-like_ATP-bd"/>
</dbReference>
<gene>
    <name evidence="7" type="ORF">GWI72_09025</name>
</gene>
<dbReference type="Pfam" id="PF00005">
    <property type="entry name" value="ABC_tran"/>
    <property type="match status" value="1"/>
</dbReference>
<dbReference type="Gene3D" id="2.40.50.100">
    <property type="match status" value="1"/>
</dbReference>
<dbReference type="PANTHER" id="PTHR43875:SF1">
    <property type="entry name" value="OSMOPROTECTIVE COMPOUNDS UPTAKE ATP-BINDING PROTEIN GGTA"/>
    <property type="match status" value="1"/>
</dbReference>
<feature type="domain" description="ABC transporter" evidence="6">
    <location>
        <begin position="4"/>
        <end position="235"/>
    </location>
</feature>
<dbReference type="InterPro" id="IPR003593">
    <property type="entry name" value="AAA+_ATPase"/>
</dbReference>
<protein>
    <submittedName>
        <fullName evidence="7">ATP-binding cassette domain-containing protein</fullName>
    </submittedName>
</protein>
<evidence type="ECO:0000256" key="2">
    <source>
        <dbReference type="ARBA" id="ARBA00005417"/>
    </source>
</evidence>